<feature type="domain" description="Dedicator of cytokinesis TPR repeats region" evidence="1">
    <location>
        <begin position="1"/>
        <end position="66"/>
    </location>
</feature>
<reference evidence="2" key="1">
    <citation type="journal article" date="2021" name="Cell">
        <title>Tracing the genetic footprints of vertebrate landing in non-teleost ray-finned fishes.</title>
        <authorList>
            <person name="Bi X."/>
            <person name="Wang K."/>
            <person name="Yang L."/>
            <person name="Pan H."/>
            <person name="Jiang H."/>
            <person name="Wei Q."/>
            <person name="Fang M."/>
            <person name="Yu H."/>
            <person name="Zhu C."/>
            <person name="Cai Y."/>
            <person name="He Y."/>
            <person name="Gan X."/>
            <person name="Zeng H."/>
            <person name="Yu D."/>
            <person name="Zhu Y."/>
            <person name="Jiang H."/>
            <person name="Qiu Q."/>
            <person name="Yang H."/>
            <person name="Zhang Y.E."/>
            <person name="Wang W."/>
            <person name="Zhu M."/>
            <person name="He S."/>
            <person name="Zhang G."/>
        </authorList>
    </citation>
    <scope>NUCLEOTIDE SEQUENCE</scope>
    <source>
        <strain evidence="2">Pddl_001</strain>
    </source>
</reference>
<evidence type="ECO:0000313" key="3">
    <source>
        <dbReference type="Proteomes" id="UP001166093"/>
    </source>
</evidence>
<dbReference type="EMBL" id="JAAWVQ010122035">
    <property type="protein sequence ID" value="MBN3282921.1"/>
    <property type="molecule type" value="Genomic_DNA"/>
</dbReference>
<dbReference type="Pfam" id="PF23554">
    <property type="entry name" value="TPR_DOCK"/>
    <property type="match status" value="1"/>
</dbReference>
<dbReference type="InterPro" id="IPR026791">
    <property type="entry name" value="DOCK"/>
</dbReference>
<gene>
    <name evidence="2" type="primary">Dock2_3</name>
    <name evidence="2" type="ORF">GTO93_0016887</name>
</gene>
<protein>
    <submittedName>
        <fullName evidence="2">DOCK2 protein</fullName>
    </submittedName>
</protein>
<dbReference type="Proteomes" id="UP001166093">
    <property type="component" value="Unassembled WGS sequence"/>
</dbReference>
<comment type="caution">
    <text evidence="2">The sequence shown here is derived from an EMBL/GenBank/DDBJ whole genome shotgun (WGS) entry which is preliminary data.</text>
</comment>
<feature type="non-terminal residue" evidence="2">
    <location>
        <position position="211"/>
    </location>
</feature>
<name>A0ABS2Y9Q7_POLSP</name>
<keyword evidence="3" id="KW-1185">Reference proteome</keyword>
<dbReference type="InterPro" id="IPR056372">
    <property type="entry name" value="TPR_DOCK"/>
</dbReference>
<organism evidence="2 3">
    <name type="scientific">Polyodon spathula</name>
    <name type="common">North American paddlefish</name>
    <name type="synonym">Squalus spathula</name>
    <dbReference type="NCBI Taxonomy" id="7913"/>
    <lineage>
        <taxon>Eukaryota</taxon>
        <taxon>Metazoa</taxon>
        <taxon>Chordata</taxon>
        <taxon>Craniata</taxon>
        <taxon>Vertebrata</taxon>
        <taxon>Euteleostomi</taxon>
        <taxon>Actinopterygii</taxon>
        <taxon>Chondrostei</taxon>
        <taxon>Acipenseriformes</taxon>
        <taxon>Polyodontidae</taxon>
        <taxon>Polyodon</taxon>
    </lineage>
</organism>
<accession>A0ABS2Y9Q7</accession>
<evidence type="ECO:0000313" key="2">
    <source>
        <dbReference type="EMBL" id="MBN3282921.1"/>
    </source>
</evidence>
<sequence length="211" mass="24432">SHYVACMTAILSHMDDSHYRDYIQSYTTRQDLMDFLMETFIIFKNLIGKTVYPSDWMVMTMVQNRVDPSISEQCAFCSAEETLFHAYSECERLRPLFNLLQGILNNLGVVFSKELFIFGVLYSFKMKNRCVLINFLIGQAKLAILKTRKNQLSGSGLTSLVVQFRVLVVSQIRVEFEYFKLVSNLEDFQERWCVGDALCAVSEEGELQFLF</sequence>
<dbReference type="PANTHER" id="PTHR45653">
    <property type="entry name" value="DEDICATOR OF CYTOKINESIS"/>
    <property type="match status" value="1"/>
</dbReference>
<proteinExistence type="predicted"/>
<feature type="non-terminal residue" evidence="2">
    <location>
        <position position="1"/>
    </location>
</feature>
<dbReference type="PANTHER" id="PTHR45653:SF10">
    <property type="entry name" value="MYOBLAST CITY, ISOFORM B"/>
    <property type="match status" value="1"/>
</dbReference>
<evidence type="ECO:0000259" key="1">
    <source>
        <dbReference type="Pfam" id="PF23554"/>
    </source>
</evidence>